<evidence type="ECO:0000256" key="2">
    <source>
        <dbReference type="SAM" id="MobiDB-lite"/>
    </source>
</evidence>
<reference evidence="3" key="2">
    <citation type="submission" date="2015-06" db="UniProtKB">
        <authorList>
            <consortium name="EnsemblProtists"/>
        </authorList>
    </citation>
    <scope>IDENTIFICATION</scope>
    <source>
        <strain evidence="3">Pr102</strain>
    </source>
</reference>
<reference evidence="4" key="1">
    <citation type="journal article" date="2006" name="Science">
        <title>Phytophthora genome sequences uncover evolutionary origins and mechanisms of pathogenesis.</title>
        <authorList>
            <person name="Tyler B.M."/>
            <person name="Tripathy S."/>
            <person name="Zhang X."/>
            <person name="Dehal P."/>
            <person name="Jiang R.H."/>
            <person name="Aerts A."/>
            <person name="Arredondo F.D."/>
            <person name="Baxter L."/>
            <person name="Bensasson D."/>
            <person name="Beynon J.L."/>
            <person name="Chapman J."/>
            <person name="Damasceno C.M."/>
            <person name="Dorrance A.E."/>
            <person name="Dou D."/>
            <person name="Dickerman A.W."/>
            <person name="Dubchak I.L."/>
            <person name="Garbelotto M."/>
            <person name="Gijzen M."/>
            <person name="Gordon S.G."/>
            <person name="Govers F."/>
            <person name="Grunwald N.J."/>
            <person name="Huang W."/>
            <person name="Ivors K.L."/>
            <person name="Jones R.W."/>
            <person name="Kamoun S."/>
            <person name="Krampis K."/>
            <person name="Lamour K.H."/>
            <person name="Lee M.K."/>
            <person name="McDonald W.H."/>
            <person name="Medina M."/>
            <person name="Meijer H.J."/>
            <person name="Nordberg E.K."/>
            <person name="Maclean D.J."/>
            <person name="Ospina-Giraldo M.D."/>
            <person name="Morris P.F."/>
            <person name="Phuntumart V."/>
            <person name="Putnam N.H."/>
            <person name="Rash S."/>
            <person name="Rose J.K."/>
            <person name="Sakihama Y."/>
            <person name="Salamov A.A."/>
            <person name="Savidor A."/>
            <person name="Scheuring C.F."/>
            <person name="Smith B.M."/>
            <person name="Sobral B.W."/>
            <person name="Terry A."/>
            <person name="Torto-Alalibo T.A."/>
            <person name="Win J."/>
            <person name="Xu Z."/>
            <person name="Zhang H."/>
            <person name="Grigoriev I.V."/>
            <person name="Rokhsar D.S."/>
            <person name="Boore J.L."/>
        </authorList>
    </citation>
    <scope>NUCLEOTIDE SEQUENCE [LARGE SCALE GENOMIC DNA]</scope>
    <source>
        <strain evidence="4">Pr102</strain>
    </source>
</reference>
<dbReference type="VEuPathDB" id="FungiDB:KRP23_12762"/>
<evidence type="ECO:0000313" key="4">
    <source>
        <dbReference type="Proteomes" id="UP000005238"/>
    </source>
</evidence>
<sequence length="300" mass="34217">MTIDRFYGKKLTNKHSQTVAALKKKVAELKRDKAALSQDNAELRNALLAKDEQMAELQRKMETQADQASTHKKDMDAVARLEQKVAALSQQNELLAEELRASKQQQQTVGNLTMDDLKLEIELHATAAESCRAEAYEAWILQRRLQKTQDECARREKARSADWARHTEELAEAKADSDAFEQMLVVLIQEKKEMETRYKRKLHNKRVQIKGMAQDAVELHTQLVTLELELEKRQSEETSSVSSPTTVSSWSSTGTTAEVVPAQTRIRQREEEASDSDGIVPKRRRMDSNAIAFENLRLVR</sequence>
<dbReference type="EMBL" id="DS566057">
    <property type="status" value="NOT_ANNOTATED_CDS"/>
    <property type="molecule type" value="Genomic_DNA"/>
</dbReference>
<dbReference type="VEuPathDB" id="FungiDB:KRP22_3766"/>
<evidence type="ECO:0000256" key="1">
    <source>
        <dbReference type="SAM" id="Coils"/>
    </source>
</evidence>
<name>H3GVQ0_PHYRM</name>
<feature type="region of interest" description="Disordered" evidence="2">
    <location>
        <begin position="233"/>
        <end position="283"/>
    </location>
</feature>
<dbReference type="HOGENOM" id="CLU_928969_0_0_1"/>
<protein>
    <submittedName>
        <fullName evidence="3">Uncharacterized protein</fullName>
    </submittedName>
</protein>
<feature type="coiled-coil region" evidence="1">
    <location>
        <begin position="12"/>
        <end position="105"/>
    </location>
</feature>
<feature type="compositionally biased region" description="Low complexity" evidence="2">
    <location>
        <begin position="237"/>
        <end position="256"/>
    </location>
</feature>
<dbReference type="EnsemblProtists" id="Phyra81465">
    <property type="protein sequence ID" value="Phyra81465"/>
    <property type="gene ID" value="Phyra81465"/>
</dbReference>
<organism evidence="3 4">
    <name type="scientific">Phytophthora ramorum</name>
    <name type="common">Sudden oak death agent</name>
    <dbReference type="NCBI Taxonomy" id="164328"/>
    <lineage>
        <taxon>Eukaryota</taxon>
        <taxon>Sar</taxon>
        <taxon>Stramenopiles</taxon>
        <taxon>Oomycota</taxon>
        <taxon>Peronosporomycetes</taxon>
        <taxon>Peronosporales</taxon>
        <taxon>Peronosporaceae</taxon>
        <taxon>Phytophthora</taxon>
    </lineage>
</organism>
<keyword evidence="4" id="KW-1185">Reference proteome</keyword>
<dbReference type="Proteomes" id="UP000005238">
    <property type="component" value="Unassembled WGS sequence"/>
</dbReference>
<dbReference type="AlphaFoldDB" id="H3GVQ0"/>
<proteinExistence type="predicted"/>
<dbReference type="InParanoid" id="H3GVQ0"/>
<evidence type="ECO:0000313" key="3">
    <source>
        <dbReference type="EnsemblProtists" id="Phyra81465"/>
    </source>
</evidence>
<accession>H3GVQ0</accession>
<keyword evidence="1" id="KW-0175">Coiled coil</keyword>